<proteinExistence type="predicted"/>
<gene>
    <name evidence="2" type="ORF">ACFQY0_18975</name>
</gene>
<protein>
    <recommendedName>
        <fullName evidence="4">PEP-CTERM sorting domain-containing protein</fullName>
    </recommendedName>
</protein>
<accession>A0ABW2LA11</accession>
<dbReference type="EMBL" id="JBHTBS010000014">
    <property type="protein sequence ID" value="MFC7339284.1"/>
    <property type="molecule type" value="Genomic_DNA"/>
</dbReference>
<evidence type="ECO:0000313" key="3">
    <source>
        <dbReference type="Proteomes" id="UP001596472"/>
    </source>
</evidence>
<keyword evidence="1" id="KW-0732">Signal</keyword>
<reference evidence="3" key="1">
    <citation type="journal article" date="2019" name="Int. J. Syst. Evol. Microbiol.">
        <title>The Global Catalogue of Microorganisms (GCM) 10K type strain sequencing project: providing services to taxonomists for standard genome sequencing and annotation.</title>
        <authorList>
            <consortium name="The Broad Institute Genomics Platform"/>
            <consortium name="The Broad Institute Genome Sequencing Center for Infectious Disease"/>
            <person name="Wu L."/>
            <person name="Ma J."/>
        </authorList>
    </citation>
    <scope>NUCLEOTIDE SEQUENCE [LARGE SCALE GENOMIC DNA]</scope>
    <source>
        <strain evidence="3">CGMCC 4.1467</strain>
    </source>
</reference>
<evidence type="ECO:0000313" key="2">
    <source>
        <dbReference type="EMBL" id="MFC7339284.1"/>
    </source>
</evidence>
<keyword evidence="3" id="KW-1185">Reference proteome</keyword>
<organism evidence="2 3">
    <name type="scientific">Haloferula chungangensis</name>
    <dbReference type="NCBI Taxonomy" id="1048331"/>
    <lineage>
        <taxon>Bacteria</taxon>
        <taxon>Pseudomonadati</taxon>
        <taxon>Verrucomicrobiota</taxon>
        <taxon>Verrucomicrobiia</taxon>
        <taxon>Verrucomicrobiales</taxon>
        <taxon>Verrucomicrobiaceae</taxon>
        <taxon>Haloferula</taxon>
    </lineage>
</organism>
<dbReference type="Proteomes" id="UP001596472">
    <property type="component" value="Unassembled WGS sequence"/>
</dbReference>
<feature type="chain" id="PRO_5045063783" description="PEP-CTERM sorting domain-containing protein" evidence="1">
    <location>
        <begin position="19"/>
        <end position="215"/>
    </location>
</feature>
<evidence type="ECO:0008006" key="4">
    <source>
        <dbReference type="Google" id="ProtNLM"/>
    </source>
</evidence>
<name>A0ABW2LA11_9BACT</name>
<dbReference type="RefSeq" id="WP_379715808.1">
    <property type="nucleotide sequence ID" value="NZ_JBHTBS010000014.1"/>
</dbReference>
<evidence type="ECO:0000256" key="1">
    <source>
        <dbReference type="SAM" id="SignalP"/>
    </source>
</evidence>
<feature type="signal peptide" evidence="1">
    <location>
        <begin position="1"/>
        <end position="18"/>
    </location>
</feature>
<comment type="caution">
    <text evidence="2">The sequence shown here is derived from an EMBL/GenBank/DDBJ whole genome shotgun (WGS) entry which is preliminary data.</text>
</comment>
<sequence length="215" mass="22667">MNHSIPMIFALATITSQAASIISLPGNQESATWSDLSAATYPGFGSHGNSTANWPSSIIPNVGTSSSLIDKMDGTAGYVSAANYIYDGGVAGGTFTLSDSDPIASMQTVVLQIEANQAPGTVNFSFNGGSQAISPDFTSSSPGDTYTVQSYQWDLSSLGAISDYTITWENSAPHTVMKRFDLDTSDQFAQVIPEPSAAILISLTSLALLRRRRAH</sequence>